<proteinExistence type="predicted"/>
<protein>
    <submittedName>
        <fullName evidence="1">Lactoylglutathione lyase</fullName>
    </submittedName>
</protein>
<dbReference type="SUPFAM" id="SSF54593">
    <property type="entry name" value="Glyoxalase/Bleomycin resistance protein/Dihydroxybiphenyl dioxygenase"/>
    <property type="match status" value="1"/>
</dbReference>
<dbReference type="InterPro" id="IPR029068">
    <property type="entry name" value="Glyas_Bleomycin-R_OHBP_Dase"/>
</dbReference>
<evidence type="ECO:0000313" key="2">
    <source>
        <dbReference type="Proteomes" id="UP000241472"/>
    </source>
</evidence>
<dbReference type="GO" id="GO:0016829">
    <property type="term" value="F:lyase activity"/>
    <property type="evidence" value="ECO:0007669"/>
    <property type="project" value="UniProtKB-KW"/>
</dbReference>
<evidence type="ECO:0000313" key="1">
    <source>
        <dbReference type="EMBL" id="AVQ24291.1"/>
    </source>
</evidence>
<accession>A0AAD0HT31</accession>
<dbReference type="RefSeq" id="WP_008794194.1">
    <property type="nucleotide sequence ID" value="NZ_CABFLP010000048.1"/>
</dbReference>
<keyword evidence="1" id="KW-0456">Lyase</keyword>
<dbReference type="Gene3D" id="3.10.180.10">
    <property type="entry name" value="2,3-Dihydroxybiphenyl 1,2-Dioxygenase, domain 1"/>
    <property type="match status" value="1"/>
</dbReference>
<sequence>MKFHHIGICCKNIEKKINSIEKIHKIIEKTEIIYDPLQDANLCMLTLEDGTNLELVSGKVVEIFLKKKIDYYHICYEVANIEEELEKICSNGGVQISEVKPAILFNNRRVVFLKVDYGIIELLEEK</sequence>
<dbReference type="KEGG" id="fpei:C4N17_00375"/>
<dbReference type="AlphaFoldDB" id="A0AAD0HT31"/>
<reference evidence="1 2" key="1">
    <citation type="submission" date="2018-03" db="EMBL/GenBank/DDBJ databases">
        <title>Complete Fusobacterium genomes using hybrid Minion sequencing.</title>
        <authorList>
            <person name="Slade D.J."/>
            <person name="Lahmers K."/>
        </authorList>
    </citation>
    <scope>NUCLEOTIDE SEQUENCE [LARGE SCALE GENOMIC DNA]</scope>
    <source>
        <strain evidence="1 2">2_1_31</strain>
    </source>
</reference>
<dbReference type="Pfam" id="PF13669">
    <property type="entry name" value="Glyoxalase_4"/>
    <property type="match status" value="1"/>
</dbReference>
<dbReference type="EMBL" id="CP028108">
    <property type="protein sequence ID" value="AVQ24291.1"/>
    <property type="molecule type" value="Genomic_DNA"/>
</dbReference>
<name>A0AAD0HT31_9FUSO</name>
<gene>
    <name evidence="1" type="ORF">C4N17_00375</name>
</gene>
<dbReference type="Proteomes" id="UP000241472">
    <property type="component" value="Chromosome"/>
</dbReference>
<organism evidence="1 2">
    <name type="scientific">Fusobacterium periodonticum</name>
    <dbReference type="NCBI Taxonomy" id="860"/>
    <lineage>
        <taxon>Bacteria</taxon>
        <taxon>Fusobacteriati</taxon>
        <taxon>Fusobacteriota</taxon>
        <taxon>Fusobacteriia</taxon>
        <taxon>Fusobacteriales</taxon>
        <taxon>Fusobacteriaceae</taxon>
        <taxon>Fusobacterium</taxon>
    </lineage>
</organism>